<keyword evidence="2" id="KW-1185">Reference proteome</keyword>
<evidence type="ECO:0008006" key="3">
    <source>
        <dbReference type="Google" id="ProtNLM"/>
    </source>
</evidence>
<dbReference type="Proteomes" id="UP001468345">
    <property type="component" value="Plasmid unnamed1"/>
</dbReference>
<dbReference type="RefSeq" id="WP_341636996.1">
    <property type="nucleotide sequence ID" value="NZ_CP133007.1"/>
</dbReference>
<evidence type="ECO:0000313" key="2">
    <source>
        <dbReference type="Proteomes" id="UP001468345"/>
    </source>
</evidence>
<evidence type="ECO:0000313" key="1">
    <source>
        <dbReference type="EMBL" id="WZG10709.1"/>
    </source>
</evidence>
<protein>
    <recommendedName>
        <fullName evidence="3">CopG family transcriptional regulator</fullName>
    </recommendedName>
</protein>
<organism evidence="1 2">
    <name type="scientific">Staphylococcus casei</name>
    <dbReference type="NCBI Taxonomy" id="201828"/>
    <lineage>
        <taxon>Bacteria</taxon>
        <taxon>Bacillati</taxon>
        <taxon>Bacillota</taxon>
        <taxon>Bacilli</taxon>
        <taxon>Bacillales</taxon>
        <taxon>Staphylococcaceae</taxon>
        <taxon>Staphylococcus</taxon>
    </lineage>
</organism>
<dbReference type="Pfam" id="PF21983">
    <property type="entry name" value="NikA-like"/>
    <property type="match status" value="1"/>
</dbReference>
<name>A0ABZ2WGF7_9STAP</name>
<dbReference type="EMBL" id="CP133007">
    <property type="protein sequence ID" value="WZG10709.1"/>
    <property type="molecule type" value="Genomic_DNA"/>
</dbReference>
<dbReference type="InterPro" id="IPR053842">
    <property type="entry name" value="NikA-like"/>
</dbReference>
<gene>
    <name evidence="1" type="ORF">SHJJP9002_002682</name>
</gene>
<accession>A0ABZ2WGF7</accession>
<reference evidence="1 2" key="1">
    <citation type="journal article" date="2024" name="ISME J.">
        <title>Staphylococcus epidermidis bacteriocin A37 kills natural competitors with a unique mechanism of action.</title>
        <authorList>
            <person name="Puls J.S."/>
            <person name="Winnerling B."/>
            <person name="Power J.J."/>
            <person name="Kruger A.M."/>
            <person name="Brajtenbach D."/>
            <person name="Johnson M."/>
            <person name="Bilici K."/>
            <person name="Camus L."/>
            <person name="Fliesswasser T."/>
            <person name="Schneider T."/>
            <person name="Sahl H.G."/>
            <person name="Ghosal D."/>
            <person name="Kubitscheck U."/>
            <person name="Heilbronner S."/>
            <person name="Grein F."/>
        </authorList>
    </citation>
    <scope>NUCLEOTIDE SEQUENCE [LARGE SCALE GENOMIC DNA]</scope>
    <source>
        <strain evidence="1 2">SCK7</strain>
    </source>
</reference>
<geneLocation type="plasmid" evidence="1 2">
    <name>unnamed1</name>
</geneLocation>
<keyword evidence="1" id="KW-0614">Plasmid</keyword>
<proteinExistence type="predicted"/>
<sequence>MMSKNHKKAKTININLTEEEYEKVKVLAEDRNLNPTAYTRLVALGNRIKPTVVYPVDERINELEKENEALKIQFKVDHNKDEVLKEGYENIEEEYSEVAKYMDTFKRFLQYVNDDAEYINLNGYKRDEQLKEEIRDAIQKFYKN</sequence>